<dbReference type="InterPro" id="IPR042277">
    <property type="entry name" value="IST1-like"/>
</dbReference>
<dbReference type="Proteomes" id="UP000236161">
    <property type="component" value="Unassembled WGS sequence"/>
</dbReference>
<dbReference type="EMBL" id="KZ452001">
    <property type="protein sequence ID" value="PKA52666.1"/>
    <property type="molecule type" value="Genomic_DNA"/>
</dbReference>
<dbReference type="PANTHER" id="PTHR12161">
    <property type="entry name" value="IST1 FAMILY MEMBER"/>
    <property type="match status" value="1"/>
</dbReference>
<dbReference type="GO" id="GO:0015031">
    <property type="term" value="P:protein transport"/>
    <property type="evidence" value="ECO:0007669"/>
    <property type="project" value="InterPro"/>
</dbReference>
<evidence type="ECO:0000256" key="1">
    <source>
        <dbReference type="ARBA" id="ARBA00005536"/>
    </source>
</evidence>
<evidence type="ECO:0008006" key="5">
    <source>
        <dbReference type="Google" id="ProtNLM"/>
    </source>
</evidence>
<evidence type="ECO:0000313" key="3">
    <source>
        <dbReference type="EMBL" id="PKA52666.1"/>
    </source>
</evidence>
<dbReference type="Gene3D" id="1.20.1260.60">
    <property type="entry name" value="Vacuolar protein sorting-associated protein Ist1"/>
    <property type="match status" value="1"/>
</dbReference>
<dbReference type="InterPro" id="IPR005061">
    <property type="entry name" value="Ist1"/>
</dbReference>
<feature type="region of interest" description="Disordered" evidence="2">
    <location>
        <begin position="557"/>
        <end position="580"/>
    </location>
</feature>
<dbReference type="STRING" id="1088818.A0A2I0AAY1"/>
<evidence type="ECO:0000313" key="4">
    <source>
        <dbReference type="Proteomes" id="UP000236161"/>
    </source>
</evidence>
<comment type="similarity">
    <text evidence="1">Belongs to the IST1 family.</text>
</comment>
<dbReference type="AlphaFoldDB" id="A0A2I0AAY1"/>
<name>A0A2I0AAY1_9ASPA</name>
<organism evidence="3 4">
    <name type="scientific">Apostasia shenzhenica</name>
    <dbReference type="NCBI Taxonomy" id="1088818"/>
    <lineage>
        <taxon>Eukaryota</taxon>
        <taxon>Viridiplantae</taxon>
        <taxon>Streptophyta</taxon>
        <taxon>Embryophyta</taxon>
        <taxon>Tracheophyta</taxon>
        <taxon>Spermatophyta</taxon>
        <taxon>Magnoliopsida</taxon>
        <taxon>Liliopsida</taxon>
        <taxon>Asparagales</taxon>
        <taxon>Orchidaceae</taxon>
        <taxon>Apostasioideae</taxon>
        <taxon>Apostasia</taxon>
    </lineage>
</organism>
<evidence type="ECO:0000256" key="2">
    <source>
        <dbReference type="SAM" id="MobiDB-lite"/>
    </source>
</evidence>
<dbReference type="PANTHER" id="PTHR12161:SF14">
    <property type="entry name" value="REGULATOR OF VPS4 ACTIVITY IN THE MVB PATHWAY PROTEIN"/>
    <property type="match status" value="1"/>
</dbReference>
<accession>A0A2I0AAY1</accession>
<gene>
    <name evidence="3" type="ORF">AXF42_Ash001647</name>
</gene>
<reference evidence="3 4" key="1">
    <citation type="journal article" date="2017" name="Nature">
        <title>The Apostasia genome and the evolution of orchids.</title>
        <authorList>
            <person name="Zhang G.Q."/>
            <person name="Liu K.W."/>
            <person name="Li Z."/>
            <person name="Lohaus R."/>
            <person name="Hsiao Y.Y."/>
            <person name="Niu S.C."/>
            <person name="Wang J.Y."/>
            <person name="Lin Y.C."/>
            <person name="Xu Q."/>
            <person name="Chen L.J."/>
            <person name="Yoshida K."/>
            <person name="Fujiwara S."/>
            <person name="Wang Z.W."/>
            <person name="Zhang Y.Q."/>
            <person name="Mitsuda N."/>
            <person name="Wang M."/>
            <person name="Liu G.H."/>
            <person name="Pecoraro L."/>
            <person name="Huang H.X."/>
            <person name="Xiao X.J."/>
            <person name="Lin M."/>
            <person name="Wu X.Y."/>
            <person name="Wu W.L."/>
            <person name="Chen Y.Y."/>
            <person name="Chang S.B."/>
            <person name="Sakamoto S."/>
            <person name="Ohme-Takagi M."/>
            <person name="Yagi M."/>
            <person name="Zeng S.J."/>
            <person name="Shen C.Y."/>
            <person name="Yeh C.M."/>
            <person name="Luo Y.B."/>
            <person name="Tsai W.C."/>
            <person name="Van de Peer Y."/>
            <person name="Liu Z.J."/>
        </authorList>
    </citation>
    <scope>NUCLEOTIDE SEQUENCE [LARGE SCALE GENOMIC DNA]</scope>
    <source>
        <strain evidence="4">cv. Shenzhen</strain>
        <tissue evidence="3">Stem</tissue>
    </source>
</reference>
<dbReference type="FunFam" id="1.20.1260.60:FF:000002">
    <property type="entry name" value="Vacuolar protein sorting-associated protein IST1"/>
    <property type="match status" value="1"/>
</dbReference>
<keyword evidence="4" id="KW-1185">Reference proteome</keyword>
<proteinExistence type="inferred from homology"/>
<sequence length="683" mass="78065">MFSSLLGRKFSNKCKHSVKCIRCRIETIRKKKQAMVRYLKKDVADLVAGGHDANAFGRMDALIVEINHVSCYDVIERYCICILEHLSTMQKERVCPEETVEAMATLIFAAARFSDLPELADLRCVFAERYGTYMEAYINEEFVEKLQSRTFSKDKKVQLMHDIAEEFTVNWDVKAFVNKISNPPPPVSNHSVRHMSFSNVNKKQSFSNGERVVTVRQDEVINGRKPGLSRTKMLEAPSPAIVKPKKPSLVNPLKNIEFVEEDQNTSYADPYEHHSKYYSQKEHHSKYDLQKQQVEVIYGRETELNRPEKLEAPSPAIIMPKKPSPVMKLKNIEIVKEENEKIIHSDRYELRSKCDLQKLQAQAEETRDLFTEKARDRSHDYMFDKSVPPYVKTIGNQNLFYTIEEICEESTRRRSESVNEGLGLINTEKQTATELVSREVKAVNMVPPYTKPSPHYDEFVDFTTPEVIKKIDRNGWARQHSASVNSNADNGASHLKPPYIQPNVTKTPLETGSVKQYEIASNAEDGVFPRGNLLEEQDAIFQQPKQKDNVDVDSFIGNDCPHMSRMPNKQRRRGGRGAATSYDADYDEEEEIVDKLLKHYSRKVCRSETRKTKILDKPHTTTRAVSLPPEPAGPVEKPETVARMHMRAASMQPDHLSNNGARVHPRLPDYDGLAARIAALRQA</sequence>
<dbReference type="Pfam" id="PF03398">
    <property type="entry name" value="Ist1"/>
    <property type="match status" value="1"/>
</dbReference>
<protein>
    <recommendedName>
        <fullName evidence="5">IST1-like protein</fullName>
    </recommendedName>
</protein>
<dbReference type="OrthoDB" id="29853at2759"/>